<dbReference type="RefSeq" id="WP_133037960.1">
    <property type="nucleotide sequence ID" value="NZ_SLWF01000003.1"/>
</dbReference>
<protein>
    <submittedName>
        <fullName evidence="2">Glycerophosphoryl diester phosphodiesterase</fullName>
    </submittedName>
</protein>
<name>A0A4R2FI28_9GAMM</name>
<organism evidence="2 3">
    <name type="scientific">Shewanella fodinae</name>
    <dbReference type="NCBI Taxonomy" id="552357"/>
    <lineage>
        <taxon>Bacteria</taxon>
        <taxon>Pseudomonadati</taxon>
        <taxon>Pseudomonadota</taxon>
        <taxon>Gammaproteobacteria</taxon>
        <taxon>Alteromonadales</taxon>
        <taxon>Shewanellaceae</taxon>
        <taxon>Shewanella</taxon>
    </lineage>
</organism>
<evidence type="ECO:0000313" key="3">
    <source>
        <dbReference type="Proteomes" id="UP000294832"/>
    </source>
</evidence>
<dbReference type="Proteomes" id="UP000294832">
    <property type="component" value="Unassembled WGS sequence"/>
</dbReference>
<dbReference type="GO" id="GO:0006629">
    <property type="term" value="P:lipid metabolic process"/>
    <property type="evidence" value="ECO:0007669"/>
    <property type="project" value="InterPro"/>
</dbReference>
<dbReference type="InterPro" id="IPR030395">
    <property type="entry name" value="GP_PDE_dom"/>
</dbReference>
<dbReference type="PROSITE" id="PS51704">
    <property type="entry name" value="GP_PDE"/>
    <property type="match status" value="1"/>
</dbReference>
<evidence type="ECO:0000313" key="2">
    <source>
        <dbReference type="EMBL" id="TCN89027.1"/>
    </source>
</evidence>
<dbReference type="SUPFAM" id="SSF51695">
    <property type="entry name" value="PLC-like phosphodiesterases"/>
    <property type="match status" value="1"/>
</dbReference>
<sequence length="240" mass="26480">MLVFAHRGASGYAPENTLKAMMLAAELGADAVELDVHNVEGELLVFHDRQLAHKSTGSGLIHRKTLQEIAELRVGGEPIPTLKQVLQALNGRLLVNIELKGIGCVAPFLVQYPEYLYALGYRPEQLLISSFNHPYLRQVKLQYPETHVAPLLASIPEDLAACASALNATALHVDINFISHQLVADAHRRGLKVNVYTVDDADDIRALQQLGVDGIFSNLPDKALQVLAEPISQRYCDWFE</sequence>
<comment type="caution">
    <text evidence="2">The sequence shown here is derived from an EMBL/GenBank/DDBJ whole genome shotgun (WGS) entry which is preliminary data.</text>
</comment>
<evidence type="ECO:0000259" key="1">
    <source>
        <dbReference type="PROSITE" id="PS51704"/>
    </source>
</evidence>
<gene>
    <name evidence="2" type="ORF">EDC91_103211</name>
</gene>
<dbReference type="AlphaFoldDB" id="A0A4R2FI28"/>
<keyword evidence="3" id="KW-1185">Reference proteome</keyword>
<dbReference type="PANTHER" id="PTHR46211:SF1">
    <property type="entry name" value="GLYCEROPHOSPHODIESTER PHOSPHODIESTERASE, CYTOPLASMIC"/>
    <property type="match status" value="1"/>
</dbReference>
<dbReference type="Gene3D" id="3.20.20.190">
    <property type="entry name" value="Phosphatidylinositol (PI) phosphodiesterase"/>
    <property type="match status" value="1"/>
</dbReference>
<dbReference type="InterPro" id="IPR017946">
    <property type="entry name" value="PLC-like_Pdiesterase_TIM-brl"/>
</dbReference>
<dbReference type="CDD" id="cd08556">
    <property type="entry name" value="GDPD"/>
    <property type="match status" value="1"/>
</dbReference>
<reference evidence="2 3" key="1">
    <citation type="submission" date="2019-03" db="EMBL/GenBank/DDBJ databases">
        <title>Freshwater and sediment microbial communities from various areas in North America, analyzing microbe dynamics in response to fracking.</title>
        <authorList>
            <person name="Lamendella R."/>
        </authorList>
    </citation>
    <scope>NUCLEOTIDE SEQUENCE [LARGE SCALE GENOMIC DNA]</scope>
    <source>
        <strain evidence="2 3">74A</strain>
    </source>
</reference>
<accession>A0A4R2FI28</accession>
<dbReference type="EMBL" id="SLWF01000003">
    <property type="protein sequence ID" value="TCN89027.1"/>
    <property type="molecule type" value="Genomic_DNA"/>
</dbReference>
<proteinExistence type="predicted"/>
<dbReference type="Pfam" id="PF03009">
    <property type="entry name" value="GDPD"/>
    <property type="match status" value="1"/>
</dbReference>
<dbReference type="GO" id="GO:0008081">
    <property type="term" value="F:phosphoric diester hydrolase activity"/>
    <property type="evidence" value="ECO:0007669"/>
    <property type="project" value="InterPro"/>
</dbReference>
<dbReference type="PANTHER" id="PTHR46211">
    <property type="entry name" value="GLYCEROPHOSPHORYL DIESTER PHOSPHODIESTERASE"/>
    <property type="match status" value="1"/>
</dbReference>
<dbReference type="OrthoDB" id="9795622at2"/>
<feature type="domain" description="GP-PDE" evidence="1">
    <location>
        <begin position="1"/>
        <end position="227"/>
    </location>
</feature>